<evidence type="ECO:0000256" key="1">
    <source>
        <dbReference type="SAM" id="SignalP"/>
    </source>
</evidence>
<dbReference type="PANTHER" id="PTHR14190:SF7">
    <property type="entry name" value="VACUOLAR PROTEIN SORTING-ASSOCIATED PROTEIN 52 HOMOLOG"/>
    <property type="match status" value="1"/>
</dbReference>
<dbReference type="OrthoDB" id="19482at2759"/>
<reference evidence="3 4" key="1">
    <citation type="submission" date="2011-02" db="EMBL/GenBank/DDBJ databases">
        <title>The Genome Sequence of Sphaeroforma arctica JP610.</title>
        <authorList>
            <consortium name="The Broad Institute Genome Sequencing Platform"/>
            <person name="Russ C."/>
            <person name="Cuomo C."/>
            <person name="Young S.K."/>
            <person name="Zeng Q."/>
            <person name="Gargeya S."/>
            <person name="Alvarado L."/>
            <person name="Berlin A."/>
            <person name="Chapman S.B."/>
            <person name="Chen Z."/>
            <person name="Freedman E."/>
            <person name="Gellesch M."/>
            <person name="Goldberg J."/>
            <person name="Griggs A."/>
            <person name="Gujja S."/>
            <person name="Heilman E."/>
            <person name="Heiman D."/>
            <person name="Howarth C."/>
            <person name="Mehta T."/>
            <person name="Neiman D."/>
            <person name="Pearson M."/>
            <person name="Roberts A."/>
            <person name="Saif S."/>
            <person name="Shea T."/>
            <person name="Shenoy N."/>
            <person name="Sisk P."/>
            <person name="Stolte C."/>
            <person name="Sykes S."/>
            <person name="White J."/>
            <person name="Yandava C."/>
            <person name="Burger G."/>
            <person name="Gray M.W."/>
            <person name="Holland P.W.H."/>
            <person name="King N."/>
            <person name="Lang F.B.F."/>
            <person name="Roger A.J."/>
            <person name="Ruiz-Trillo I."/>
            <person name="Haas B."/>
            <person name="Nusbaum C."/>
            <person name="Birren B."/>
        </authorList>
    </citation>
    <scope>NUCLEOTIDE SEQUENCE [LARGE SCALE GENOMIC DNA]</scope>
    <source>
        <strain evidence="3 4">JP610</strain>
    </source>
</reference>
<dbReference type="GeneID" id="25912211"/>
<feature type="chain" id="PRO_5005538553" description="Vps52 C-terminal domain-containing protein" evidence="1">
    <location>
        <begin position="22"/>
        <end position="240"/>
    </location>
</feature>
<protein>
    <recommendedName>
        <fullName evidence="2">Vps52 C-terminal domain-containing protein</fullName>
    </recommendedName>
</protein>
<dbReference type="eggNOG" id="KOG1961">
    <property type="taxonomic scope" value="Eukaryota"/>
</dbReference>
<evidence type="ECO:0000313" key="3">
    <source>
        <dbReference type="EMBL" id="KNC75775.1"/>
    </source>
</evidence>
<dbReference type="PANTHER" id="PTHR14190">
    <property type="entry name" value="SUPPRESSOR OF ACTIN MUTATIONS 2/VACUOLAR PROTEIN SORTING 52"/>
    <property type="match status" value="1"/>
</dbReference>
<gene>
    <name evidence="3" type="ORF">SARC_11707</name>
</gene>
<feature type="domain" description="Vps52 C-terminal" evidence="2">
    <location>
        <begin position="23"/>
        <end position="121"/>
    </location>
</feature>
<evidence type="ECO:0000259" key="2">
    <source>
        <dbReference type="Pfam" id="PF20655"/>
    </source>
</evidence>
<dbReference type="GO" id="GO:0032456">
    <property type="term" value="P:endocytic recycling"/>
    <property type="evidence" value="ECO:0007669"/>
    <property type="project" value="TreeGrafter"/>
</dbReference>
<accession>A0A0L0FG88</accession>
<keyword evidence="1" id="KW-0732">Signal</keyword>
<proteinExistence type="predicted"/>
<dbReference type="GO" id="GO:0000938">
    <property type="term" value="C:GARP complex"/>
    <property type="evidence" value="ECO:0007669"/>
    <property type="project" value="TreeGrafter"/>
</dbReference>
<dbReference type="STRING" id="667725.A0A0L0FG88"/>
<dbReference type="Proteomes" id="UP000054560">
    <property type="component" value="Unassembled WGS sequence"/>
</dbReference>
<dbReference type="GO" id="GO:0005829">
    <property type="term" value="C:cytosol"/>
    <property type="evidence" value="ECO:0007669"/>
    <property type="project" value="GOC"/>
</dbReference>
<dbReference type="GO" id="GO:0006896">
    <property type="term" value="P:Golgi to vacuole transport"/>
    <property type="evidence" value="ECO:0007669"/>
    <property type="project" value="TreeGrafter"/>
</dbReference>
<keyword evidence="4" id="KW-1185">Reference proteome</keyword>
<dbReference type="GO" id="GO:0007041">
    <property type="term" value="P:lysosomal transport"/>
    <property type="evidence" value="ECO:0007669"/>
    <property type="project" value="TreeGrafter"/>
</dbReference>
<dbReference type="AlphaFoldDB" id="A0A0L0FG88"/>
<feature type="signal peptide" evidence="1">
    <location>
        <begin position="1"/>
        <end position="21"/>
    </location>
</feature>
<dbReference type="Pfam" id="PF20655">
    <property type="entry name" value="Vps52_C"/>
    <property type="match status" value="1"/>
</dbReference>
<dbReference type="GO" id="GO:0042147">
    <property type="term" value="P:retrograde transport, endosome to Golgi"/>
    <property type="evidence" value="ECO:0007669"/>
    <property type="project" value="TreeGrafter"/>
</dbReference>
<dbReference type="InterPro" id="IPR048361">
    <property type="entry name" value="Vps52_C"/>
</dbReference>
<name>A0A0L0FG88_9EUKA</name>
<dbReference type="RefSeq" id="XP_014149677.1">
    <property type="nucleotide sequence ID" value="XM_014294202.1"/>
</dbReference>
<sequence length="240" mass="27541">MGCGWFPCALLSCCLDTACRSIETRPHYVTRRFAEFSASIIVINEGWEDLQLDTSMMRMLSELEAFLANSAALFNRQKDRLVFFINNYDLILTIMQEKTSGPSKESQHFELVLNARIQSYVQEELAPYFGKLIMFVGETEPLLAEGKVQLDQARVEKLVRSFAQDWRRAIDDINADVLQSFTNFTAGTEILQAVLTGLIIYYQRFLAIMAKAPFNTLSCRHELINIHHVMVEVKKHRATF</sequence>
<dbReference type="EMBL" id="KQ243429">
    <property type="protein sequence ID" value="KNC75775.1"/>
    <property type="molecule type" value="Genomic_DNA"/>
</dbReference>
<dbReference type="InterPro" id="IPR007258">
    <property type="entry name" value="Vps52"/>
</dbReference>
<dbReference type="GO" id="GO:0019905">
    <property type="term" value="F:syntaxin binding"/>
    <property type="evidence" value="ECO:0007669"/>
    <property type="project" value="TreeGrafter"/>
</dbReference>
<evidence type="ECO:0000313" key="4">
    <source>
        <dbReference type="Proteomes" id="UP000054560"/>
    </source>
</evidence>
<organism evidence="3 4">
    <name type="scientific">Sphaeroforma arctica JP610</name>
    <dbReference type="NCBI Taxonomy" id="667725"/>
    <lineage>
        <taxon>Eukaryota</taxon>
        <taxon>Ichthyosporea</taxon>
        <taxon>Ichthyophonida</taxon>
        <taxon>Sphaeroforma</taxon>
    </lineage>
</organism>